<dbReference type="InterPro" id="IPR048304">
    <property type="entry name" value="UbiD_Rift_dom"/>
</dbReference>
<dbReference type="KEGG" id="bcou:IC761_07165"/>
<dbReference type="InterPro" id="IPR049383">
    <property type="entry name" value="UbiD-like_N"/>
</dbReference>
<dbReference type="Pfam" id="PF01977">
    <property type="entry name" value="UbiD"/>
    <property type="match status" value="1"/>
</dbReference>
<dbReference type="InterPro" id="IPR002830">
    <property type="entry name" value="UbiD"/>
</dbReference>
<dbReference type="PANTHER" id="PTHR30108:SF21">
    <property type="entry name" value="4-HYDROXYBENZOATE DECARBOXYLASE"/>
    <property type="match status" value="1"/>
</dbReference>
<evidence type="ECO:0000259" key="2">
    <source>
        <dbReference type="Pfam" id="PF01977"/>
    </source>
</evidence>
<sequence length="451" mass="48975">MTDQSMRAFLSQLDKLGALHRVKRPIDPKFEVGAVLALRDRGPAILFEQTGSLPVLGNLLVSRERFALGLNVAPEKLDDLCLQALSHPIKPVMSGSAPVHEVVQSGDIDLRASLPVPTWFERETAPYITAGVIIAKDPENGRRNVSIARLRLEGGGRIMAGIAKNHHLNLLAEKAKALGRRLPIAVAIGNHPAVLLGSQLYLGLGDDEFDNVGGMLGEPLRLVKCKTVDLEVPADAEIVLEGELDPEEQIEEGPVSEFHGFYVSYGAGLGGRISCITRRHDAIYQAILPGYASEHCLLGGIAIGATLRQALQRMIPAVRRVLITEGGMGRLHAIISMHKPRLGEGKRAAMLAMGQVNLLKLITVVDDDVDIENPREVEWALAARFRGHEDLMVIDGVKADRCDPLHENLTVTKIAMIATTRPGDGEPLSRSEFVRAPKSILDRVTADIGQY</sequence>
<organism evidence="5 6">
    <name type="scientific">Bradyrhizobium commune</name>
    <dbReference type="NCBI Taxonomy" id="83627"/>
    <lineage>
        <taxon>Bacteria</taxon>
        <taxon>Pseudomonadati</taxon>
        <taxon>Pseudomonadota</taxon>
        <taxon>Alphaproteobacteria</taxon>
        <taxon>Hyphomicrobiales</taxon>
        <taxon>Nitrobacteraceae</taxon>
        <taxon>Bradyrhizobium</taxon>
    </lineage>
</organism>
<evidence type="ECO:0000259" key="4">
    <source>
        <dbReference type="Pfam" id="PF20696"/>
    </source>
</evidence>
<dbReference type="PANTHER" id="PTHR30108">
    <property type="entry name" value="3-OCTAPRENYL-4-HYDROXYBENZOATE CARBOXY-LYASE-RELATED"/>
    <property type="match status" value="1"/>
</dbReference>
<dbReference type="Proteomes" id="UP000594621">
    <property type="component" value="Chromosome"/>
</dbReference>
<feature type="domain" description="3-octaprenyl-4-hydroxybenzoate carboxy-lyase-like N-terminal" evidence="3">
    <location>
        <begin position="10"/>
        <end position="76"/>
    </location>
</feature>
<dbReference type="Pfam" id="PF20696">
    <property type="entry name" value="UbiD_C"/>
    <property type="match status" value="1"/>
</dbReference>
<evidence type="ECO:0000313" key="6">
    <source>
        <dbReference type="Proteomes" id="UP000594621"/>
    </source>
</evidence>
<dbReference type="EMBL" id="CP061379">
    <property type="protein sequence ID" value="QPF93043.1"/>
    <property type="molecule type" value="Genomic_DNA"/>
</dbReference>
<feature type="domain" description="3-octaprenyl-4-hydroxybenzoate carboxy-lyase-like Rift-related" evidence="2">
    <location>
        <begin position="92"/>
        <end position="291"/>
    </location>
</feature>
<proteinExistence type="inferred from homology"/>
<gene>
    <name evidence="5" type="ORF">IC761_07165</name>
</gene>
<protein>
    <submittedName>
        <fullName evidence="5">UbiD family decarboxylase</fullName>
    </submittedName>
</protein>
<feature type="domain" description="3-octaprenyl-4-hydroxybenzoate carboxy-lyase-like C-terminal" evidence="4">
    <location>
        <begin position="296"/>
        <end position="408"/>
    </location>
</feature>
<accession>A0A7S9H0X2</accession>
<dbReference type="GO" id="GO:0016831">
    <property type="term" value="F:carboxy-lyase activity"/>
    <property type="evidence" value="ECO:0007669"/>
    <property type="project" value="InterPro"/>
</dbReference>
<comment type="similarity">
    <text evidence="1">Belongs to the UbiD family.</text>
</comment>
<dbReference type="InterPro" id="IPR049381">
    <property type="entry name" value="UbiD-like_C"/>
</dbReference>
<dbReference type="SUPFAM" id="SSF50475">
    <property type="entry name" value="FMN-binding split barrel"/>
    <property type="match status" value="1"/>
</dbReference>
<evidence type="ECO:0000256" key="1">
    <source>
        <dbReference type="ARBA" id="ARBA00010021"/>
    </source>
</evidence>
<dbReference type="SUPFAM" id="SSF143968">
    <property type="entry name" value="UbiD C-terminal domain-like"/>
    <property type="match status" value="1"/>
</dbReference>
<dbReference type="RefSeq" id="WP_195802562.1">
    <property type="nucleotide sequence ID" value="NZ_CP061379.1"/>
</dbReference>
<name>A0A7S9H0X2_9BRAD</name>
<reference evidence="5 6" key="1">
    <citation type="submission" date="2020-09" db="EMBL/GenBank/DDBJ databases">
        <title>Complete genomes of bradyrhizobia occurring on native shrubby legumes in Australia.</title>
        <authorList>
            <person name="Lafay B."/>
        </authorList>
    </citation>
    <scope>NUCLEOTIDE SEQUENCE [LARGE SCALE GENOMIC DNA]</scope>
    <source>
        <strain evidence="5 6">BDV5040</strain>
    </source>
</reference>
<evidence type="ECO:0000259" key="3">
    <source>
        <dbReference type="Pfam" id="PF20695"/>
    </source>
</evidence>
<dbReference type="AlphaFoldDB" id="A0A7S9H0X2"/>
<dbReference type="GO" id="GO:0005737">
    <property type="term" value="C:cytoplasm"/>
    <property type="evidence" value="ECO:0007669"/>
    <property type="project" value="TreeGrafter"/>
</dbReference>
<dbReference type="Gene3D" id="3.40.1670.10">
    <property type="entry name" value="UbiD C-terminal domain-like"/>
    <property type="match status" value="1"/>
</dbReference>
<dbReference type="Pfam" id="PF20695">
    <property type="entry name" value="UbiD_N"/>
    <property type="match status" value="1"/>
</dbReference>
<keyword evidence="6" id="KW-1185">Reference proteome</keyword>
<evidence type="ECO:0000313" key="5">
    <source>
        <dbReference type="EMBL" id="QPF93043.1"/>
    </source>
</evidence>
<dbReference type="NCBIfam" id="TIGR00148">
    <property type="entry name" value="UbiD family decarboxylase"/>
    <property type="match status" value="1"/>
</dbReference>